<protein>
    <recommendedName>
        <fullName evidence="3">DUF3283 domain-containing protein</fullName>
    </recommendedName>
</protein>
<dbReference type="OrthoDB" id="6303224at2"/>
<proteinExistence type="predicted"/>
<gene>
    <name evidence="1" type="ORF">BI198_12800</name>
</gene>
<evidence type="ECO:0000313" key="2">
    <source>
        <dbReference type="Proteomes" id="UP000242258"/>
    </source>
</evidence>
<evidence type="ECO:0008006" key="3">
    <source>
        <dbReference type="Google" id="ProtNLM"/>
    </source>
</evidence>
<sequence length="68" mass="7926">MNLCQLPKEQQEMAAAETLACFWLYQKRAGKMNRLAIQNKLADMPEKQREQHRAALNKYRNDFGEGKA</sequence>
<name>A0A1E7Q8G5_9GAMM</name>
<comment type="caution">
    <text evidence="1">The sequence shown here is derived from an EMBL/GenBank/DDBJ whole genome shotgun (WGS) entry which is preliminary data.</text>
</comment>
<dbReference type="STRING" id="1628148.BI198_12800"/>
<dbReference type="AlphaFoldDB" id="A0A1E7Q8G5"/>
<accession>A0A1E7Q8G5</accession>
<evidence type="ECO:0000313" key="1">
    <source>
        <dbReference type="EMBL" id="OEY70353.1"/>
    </source>
</evidence>
<reference evidence="2" key="1">
    <citation type="submission" date="2016-09" db="EMBL/GenBank/DDBJ databases">
        <authorList>
            <person name="Wan X."/>
            <person name="Hou S."/>
        </authorList>
    </citation>
    <scope>NUCLEOTIDE SEQUENCE [LARGE SCALE GENOMIC DNA]</scope>
    <source>
        <strain evidence="2">KH87</strain>
    </source>
</reference>
<dbReference type="RefSeq" id="WP_070049907.1">
    <property type="nucleotide sequence ID" value="NZ_CBCSDO010000009.1"/>
</dbReference>
<dbReference type="Proteomes" id="UP000242258">
    <property type="component" value="Unassembled WGS sequence"/>
</dbReference>
<organism evidence="1 2">
    <name type="scientific">Rheinheimera salexigens</name>
    <dbReference type="NCBI Taxonomy" id="1628148"/>
    <lineage>
        <taxon>Bacteria</taxon>
        <taxon>Pseudomonadati</taxon>
        <taxon>Pseudomonadota</taxon>
        <taxon>Gammaproteobacteria</taxon>
        <taxon>Chromatiales</taxon>
        <taxon>Chromatiaceae</taxon>
        <taxon>Rheinheimera</taxon>
    </lineage>
</organism>
<dbReference type="EMBL" id="MKEK01000001">
    <property type="protein sequence ID" value="OEY70353.1"/>
    <property type="molecule type" value="Genomic_DNA"/>
</dbReference>
<keyword evidence="2" id="KW-1185">Reference proteome</keyword>